<feature type="domain" description="Phosphoribulokinase/uridine kinase" evidence="1">
    <location>
        <begin position="301"/>
        <end position="498"/>
    </location>
</feature>
<dbReference type="CDD" id="cd02028">
    <property type="entry name" value="UMPK_like"/>
    <property type="match status" value="1"/>
</dbReference>
<evidence type="ECO:0000259" key="1">
    <source>
        <dbReference type="Pfam" id="PF00485"/>
    </source>
</evidence>
<dbReference type="GO" id="GO:0005524">
    <property type="term" value="F:ATP binding"/>
    <property type="evidence" value="ECO:0007669"/>
    <property type="project" value="InterPro"/>
</dbReference>
<dbReference type="SUPFAM" id="SSF55186">
    <property type="entry name" value="ThrRS/AlaRS common domain"/>
    <property type="match status" value="1"/>
</dbReference>
<evidence type="ECO:0000313" key="4">
    <source>
        <dbReference type="Proteomes" id="UP000184442"/>
    </source>
</evidence>
<accession>A0A1M6AZJ5</accession>
<dbReference type="GO" id="GO:0016301">
    <property type="term" value="F:kinase activity"/>
    <property type="evidence" value="ECO:0007669"/>
    <property type="project" value="UniProtKB-KW"/>
</dbReference>
<dbReference type="EMBL" id="FQZS01000003">
    <property type="protein sequence ID" value="SHI41886.1"/>
    <property type="molecule type" value="Genomic_DNA"/>
</dbReference>
<dbReference type="Pfam" id="PF00485">
    <property type="entry name" value="PRK"/>
    <property type="match status" value="1"/>
</dbReference>
<dbReference type="InterPro" id="IPR012675">
    <property type="entry name" value="Beta-grasp_dom_sf"/>
</dbReference>
<evidence type="ECO:0000259" key="2">
    <source>
        <dbReference type="Pfam" id="PF02824"/>
    </source>
</evidence>
<keyword evidence="3" id="KW-0418">Kinase</keyword>
<dbReference type="SUPFAM" id="SSF81271">
    <property type="entry name" value="TGS-like"/>
    <property type="match status" value="1"/>
</dbReference>
<keyword evidence="4" id="KW-1185">Reference proteome</keyword>
<reference evidence="3 4" key="1">
    <citation type="submission" date="2016-11" db="EMBL/GenBank/DDBJ databases">
        <authorList>
            <person name="Jaros S."/>
            <person name="Januszkiewicz K."/>
            <person name="Wedrychowicz H."/>
        </authorList>
    </citation>
    <scope>NUCLEOTIDE SEQUENCE [LARGE SCALE GENOMIC DNA]</scope>
    <source>
        <strain evidence="3 4">DSM 19022</strain>
    </source>
</reference>
<dbReference type="CDD" id="cd01667">
    <property type="entry name" value="TGS_ThrRS"/>
    <property type="match status" value="1"/>
</dbReference>
<gene>
    <name evidence="3" type="ORF">SAMN02745176_00197</name>
</gene>
<name>A0A1M6AZJ5_9FIRM</name>
<dbReference type="Pfam" id="PF02824">
    <property type="entry name" value="TGS"/>
    <property type="match status" value="1"/>
</dbReference>
<dbReference type="PANTHER" id="PTHR10285">
    <property type="entry name" value="URIDINE KINASE"/>
    <property type="match status" value="1"/>
</dbReference>
<keyword evidence="3" id="KW-0808">Transferase</keyword>
<dbReference type="InterPro" id="IPR004095">
    <property type="entry name" value="TGS"/>
</dbReference>
<dbReference type="SUPFAM" id="SSF52540">
    <property type="entry name" value="P-loop containing nucleoside triphosphate hydrolases"/>
    <property type="match status" value="1"/>
</dbReference>
<dbReference type="AlphaFoldDB" id="A0A1M6AZJ5"/>
<feature type="domain" description="TGS" evidence="2">
    <location>
        <begin position="15"/>
        <end position="73"/>
    </location>
</feature>
<dbReference type="Proteomes" id="UP000184442">
    <property type="component" value="Unassembled WGS sequence"/>
</dbReference>
<dbReference type="InterPro" id="IPR006083">
    <property type="entry name" value="PRK/URK"/>
</dbReference>
<dbReference type="Gene3D" id="3.10.20.30">
    <property type="match status" value="1"/>
</dbReference>
<dbReference type="InterPro" id="IPR018163">
    <property type="entry name" value="Thr/Ala-tRNA-synth_IIc_edit"/>
</dbReference>
<dbReference type="InterPro" id="IPR012676">
    <property type="entry name" value="TGS-like"/>
</dbReference>
<dbReference type="Gene3D" id="3.40.50.300">
    <property type="entry name" value="P-loop containing nucleotide triphosphate hydrolases"/>
    <property type="match status" value="1"/>
</dbReference>
<evidence type="ECO:0000313" key="3">
    <source>
        <dbReference type="EMBL" id="SHI41886.1"/>
    </source>
</evidence>
<organism evidence="3 4">
    <name type="scientific">Lutispora thermophila DSM 19022</name>
    <dbReference type="NCBI Taxonomy" id="1122184"/>
    <lineage>
        <taxon>Bacteria</taxon>
        <taxon>Bacillati</taxon>
        <taxon>Bacillota</taxon>
        <taxon>Clostridia</taxon>
        <taxon>Lutisporales</taxon>
        <taxon>Lutisporaceae</taxon>
        <taxon>Lutispora</taxon>
    </lineage>
</organism>
<dbReference type="Gene3D" id="3.30.980.10">
    <property type="entry name" value="Threonyl-trna Synthetase, Chain A, domain 2"/>
    <property type="match status" value="1"/>
</dbReference>
<proteinExistence type="predicted"/>
<dbReference type="InterPro" id="IPR027417">
    <property type="entry name" value="P-loop_NTPase"/>
</dbReference>
<protein>
    <submittedName>
        <fullName evidence="3">Uridine kinase</fullName>
    </submittedName>
</protein>
<dbReference type="STRING" id="1122184.SAMN02745176_00197"/>
<sequence length="563" mass="65531">MDDIKKGLKTVGEMINVTLDNGLAYQYPKFTTLLDIAKDVQHEYKYRIMGAIVNNNLRELAYALEEDSEVKFVDITSSYGNRIYTRSLSFLFIIAAKEVIKGCKVAVEHSLSKGLYCEIHGSGPLTKDVVRRIEEKMREIANKDLPFAKKKYSKSEAEKLFSQTGQYDKLELLKHRQKDSINIYSCMGYYDYFYGYLVPSTGYLDIFELLYYPPGIVLRFPTRDNPREIPEFFDQPKLFSIYREFEEWGKIMEIENISQLNDYILKGKVNELIWIAEALHEKKLAQIADNIFSSQEKKKLILISGPSSSGKTTFTQRLSIQLRVNGLKTVAISIDDFFKNREDTPKTPEGEYDFETIEAIDIDLFNEIINKLIAGEEVELPYFNFHTGKREWRGRKLKISEDHILLVEGIHGLNERLTQHIDDNKKYKIYISPLTHLNVDNHNRIPTSDLRLIRRMVRDYQFRSTDALTTIRRWDSVRSGEDKYIYPYQEAADIMFNSSLIYELSILKKTAMPLLEKIDKTMVEYVEAKRLMKFLDYLLPADSKPVPSNSILREFIGNSCFNV</sequence>